<sequence>MTARRRPRGGRWIDLFARAAFALAAATAMPFAAADAPAPLAWKTINAKGGYTAEALGDPRGEGTRVVVRASASPEGDFGGTGTAVDAAPLRGSRVVVEATLEPSAEANNVTIWLRADDANAKPIGFATSAPQPVPPGTSARREIGLWVPQAATHVVFGVVLPGKGSVVADRLRLRVDADAKPAGGVTARATIDAAIAIVRDKALKADAIDWPAASARYRAMAGDSDPAPVAYAAIRALLAELRDGHSFLMERADAEDHDGAGRAIESPVVRLEAGGIGYVRVPAYTGGNPADVTAFAQTMAAEIDAISAQATRGWIVDLRGNGGGNMWPMLAGLRALLGDGEIGGFRDRDGKVERWRAGDLVDGVKAHADLSNARVAVLLGPKTASSGEAVAVAFHGRPNARAFGRATHGQANANSMHKLPDGSRLLLSTAIDLDRHGTAFGGKVEPDEVVDGEAETLAAATAWLTSPAP</sequence>
<dbReference type="RefSeq" id="WP_263545854.1">
    <property type="nucleotide sequence ID" value="NZ_JAOVZO020000003.1"/>
</dbReference>
<dbReference type="PANTHER" id="PTHR32060">
    <property type="entry name" value="TAIL-SPECIFIC PROTEASE"/>
    <property type="match status" value="1"/>
</dbReference>
<dbReference type="SUPFAM" id="SSF52096">
    <property type="entry name" value="ClpP/crotonase"/>
    <property type="match status" value="1"/>
</dbReference>
<dbReference type="GO" id="GO:0007165">
    <property type="term" value="P:signal transduction"/>
    <property type="evidence" value="ECO:0007669"/>
    <property type="project" value="TreeGrafter"/>
</dbReference>
<dbReference type="GO" id="GO:0008236">
    <property type="term" value="F:serine-type peptidase activity"/>
    <property type="evidence" value="ECO:0007669"/>
    <property type="project" value="InterPro"/>
</dbReference>
<keyword evidence="1" id="KW-0732">Signal</keyword>
<evidence type="ECO:0000313" key="4">
    <source>
        <dbReference type="Proteomes" id="UP001139971"/>
    </source>
</evidence>
<dbReference type="SMART" id="SM00245">
    <property type="entry name" value="TSPc"/>
    <property type="match status" value="1"/>
</dbReference>
<accession>A0A9X3YGU3</accession>
<reference evidence="3" key="1">
    <citation type="submission" date="2023-02" db="EMBL/GenBank/DDBJ databases">
        <title>Tahibacter soli sp. nov. isolated from soil.</title>
        <authorList>
            <person name="Baek J.H."/>
            <person name="Lee J.K."/>
            <person name="Choi D.G."/>
            <person name="Jeon C.O."/>
        </authorList>
    </citation>
    <scope>NUCLEOTIDE SEQUENCE</scope>
    <source>
        <strain evidence="3">BL</strain>
    </source>
</reference>
<feature type="signal peptide" evidence="1">
    <location>
        <begin position="1"/>
        <end position="34"/>
    </location>
</feature>
<feature type="chain" id="PRO_5040803906" evidence="1">
    <location>
        <begin position="35"/>
        <end position="470"/>
    </location>
</feature>
<dbReference type="GO" id="GO:0030288">
    <property type="term" value="C:outer membrane-bounded periplasmic space"/>
    <property type="evidence" value="ECO:0007669"/>
    <property type="project" value="TreeGrafter"/>
</dbReference>
<gene>
    <name evidence="3" type="ORF">OD750_002610</name>
</gene>
<dbReference type="Proteomes" id="UP001139971">
    <property type="component" value="Unassembled WGS sequence"/>
</dbReference>
<dbReference type="Gene3D" id="3.90.226.10">
    <property type="entry name" value="2-enoyl-CoA Hydratase, Chain A, domain 1"/>
    <property type="match status" value="1"/>
</dbReference>
<evidence type="ECO:0000256" key="1">
    <source>
        <dbReference type="SAM" id="SignalP"/>
    </source>
</evidence>
<protein>
    <submittedName>
        <fullName evidence="3">S41 family peptidase</fullName>
    </submittedName>
</protein>
<evidence type="ECO:0000259" key="2">
    <source>
        <dbReference type="SMART" id="SM00245"/>
    </source>
</evidence>
<proteinExistence type="predicted"/>
<keyword evidence="4" id="KW-1185">Reference proteome</keyword>
<evidence type="ECO:0000313" key="3">
    <source>
        <dbReference type="EMBL" id="MDC8011434.1"/>
    </source>
</evidence>
<dbReference type="AlphaFoldDB" id="A0A9X3YGU3"/>
<dbReference type="EMBL" id="JAOVZO020000003">
    <property type="protein sequence ID" value="MDC8011434.1"/>
    <property type="molecule type" value="Genomic_DNA"/>
</dbReference>
<dbReference type="CDD" id="cd06567">
    <property type="entry name" value="Peptidase_S41"/>
    <property type="match status" value="1"/>
</dbReference>
<dbReference type="PANTHER" id="PTHR32060:SF30">
    <property type="entry name" value="CARBOXY-TERMINAL PROCESSING PROTEASE CTPA"/>
    <property type="match status" value="1"/>
</dbReference>
<dbReference type="InterPro" id="IPR029045">
    <property type="entry name" value="ClpP/crotonase-like_dom_sf"/>
</dbReference>
<organism evidence="3 4">
    <name type="scientific">Tahibacter soli</name>
    <dbReference type="NCBI Taxonomy" id="2983605"/>
    <lineage>
        <taxon>Bacteria</taxon>
        <taxon>Pseudomonadati</taxon>
        <taxon>Pseudomonadota</taxon>
        <taxon>Gammaproteobacteria</taxon>
        <taxon>Lysobacterales</taxon>
        <taxon>Rhodanobacteraceae</taxon>
        <taxon>Tahibacter</taxon>
    </lineage>
</organism>
<dbReference type="GO" id="GO:0004175">
    <property type="term" value="F:endopeptidase activity"/>
    <property type="evidence" value="ECO:0007669"/>
    <property type="project" value="TreeGrafter"/>
</dbReference>
<comment type="caution">
    <text evidence="3">The sequence shown here is derived from an EMBL/GenBank/DDBJ whole genome shotgun (WGS) entry which is preliminary data.</text>
</comment>
<dbReference type="InterPro" id="IPR005151">
    <property type="entry name" value="Tail-specific_protease"/>
</dbReference>
<feature type="domain" description="Tail specific protease" evidence="2">
    <location>
        <begin position="243"/>
        <end position="452"/>
    </location>
</feature>
<dbReference type="GO" id="GO:0006508">
    <property type="term" value="P:proteolysis"/>
    <property type="evidence" value="ECO:0007669"/>
    <property type="project" value="InterPro"/>
</dbReference>
<name>A0A9X3YGU3_9GAMM</name>
<dbReference type="Pfam" id="PF03572">
    <property type="entry name" value="Peptidase_S41"/>
    <property type="match status" value="1"/>
</dbReference>